<evidence type="ECO:0000313" key="2">
    <source>
        <dbReference type="Proteomes" id="UP001570511"/>
    </source>
</evidence>
<dbReference type="EMBL" id="JBGNYA010000001">
    <property type="protein sequence ID" value="MFA1612083.1"/>
    <property type="molecule type" value="Genomic_DNA"/>
</dbReference>
<organism evidence="1 2">
    <name type="scientific">Halobellus rubicundus</name>
    <dbReference type="NCBI Taxonomy" id="2996466"/>
    <lineage>
        <taxon>Archaea</taxon>
        <taxon>Methanobacteriati</taxon>
        <taxon>Methanobacteriota</taxon>
        <taxon>Stenosarchaea group</taxon>
        <taxon>Halobacteria</taxon>
        <taxon>Halobacteriales</taxon>
        <taxon>Haloferacaceae</taxon>
        <taxon>Halobellus</taxon>
    </lineage>
</organism>
<comment type="caution">
    <text evidence="1">The sequence shown here is derived from an EMBL/GenBank/DDBJ whole genome shotgun (WGS) entry which is preliminary data.</text>
</comment>
<proteinExistence type="predicted"/>
<gene>
    <name evidence="1" type="ORF">OS889_13855</name>
</gene>
<sequence length="83" mass="8893">MSTATLPPRTLDVVDAPDGRDCQLWSVGEDDDEATPSPCDNDADYLFVYEASTDPSEDGRRNALACSDCFTPPGDPVAEEVPV</sequence>
<protein>
    <recommendedName>
        <fullName evidence="3">DUF1963 domain-containing protein</fullName>
    </recommendedName>
</protein>
<accession>A0ABD5MHX9</accession>
<dbReference type="Proteomes" id="UP001570511">
    <property type="component" value="Unassembled WGS sequence"/>
</dbReference>
<reference evidence="1 2" key="1">
    <citation type="submission" date="2024-08" db="EMBL/GenBank/DDBJ databases">
        <title>Halobellus sp. MBLA0158 whole genome sequence.</title>
        <authorList>
            <person name="Hwang C.Y."/>
            <person name="Cho E.-S."/>
            <person name="Seo M.-J."/>
        </authorList>
    </citation>
    <scope>NUCLEOTIDE SEQUENCE [LARGE SCALE GENOMIC DNA]</scope>
    <source>
        <strain evidence="1 2">MBLA0158</strain>
    </source>
</reference>
<name>A0ABD5MHX9_9EURY</name>
<evidence type="ECO:0008006" key="3">
    <source>
        <dbReference type="Google" id="ProtNLM"/>
    </source>
</evidence>
<dbReference type="AlphaFoldDB" id="A0ABD5MHX9"/>
<keyword evidence="2" id="KW-1185">Reference proteome</keyword>
<evidence type="ECO:0000313" key="1">
    <source>
        <dbReference type="EMBL" id="MFA1612083.1"/>
    </source>
</evidence>
<dbReference type="RefSeq" id="WP_372390705.1">
    <property type="nucleotide sequence ID" value="NZ_JBGNYA010000001.1"/>
</dbReference>